<comment type="subcellular location">
    <subcellularLocation>
        <location evidence="1">Cell membrane</location>
        <topology evidence="1">Multi-pass membrane protein</topology>
    </subcellularLocation>
</comment>
<feature type="transmembrane region" description="Helical" evidence="11">
    <location>
        <begin position="518"/>
        <end position="536"/>
    </location>
</feature>
<evidence type="ECO:0000256" key="10">
    <source>
        <dbReference type="SAM" id="MobiDB-lite"/>
    </source>
</evidence>
<evidence type="ECO:0000256" key="11">
    <source>
        <dbReference type="SAM" id="Phobius"/>
    </source>
</evidence>
<feature type="domain" description="EXS" evidence="12">
    <location>
        <begin position="501"/>
        <end position="700"/>
    </location>
</feature>
<protein>
    <submittedName>
        <fullName evidence="14">Uncharacterized protein</fullName>
    </submittedName>
</protein>
<evidence type="ECO:0000256" key="9">
    <source>
        <dbReference type="ARBA" id="ARBA00043939"/>
    </source>
</evidence>
<comment type="similarity">
    <text evidence="2">Belongs to the SYG1 (TC 2.A.94) family.</text>
</comment>
<dbReference type="Proteomes" id="UP000886595">
    <property type="component" value="Unassembled WGS sequence"/>
</dbReference>
<dbReference type="PANTHER" id="PTHR10783:SF96">
    <property type="entry name" value="PHOSPHATE TRANSPORTER PHO1 HOMOLOG 2"/>
    <property type="match status" value="1"/>
</dbReference>
<keyword evidence="5" id="KW-0592">Phosphate transport</keyword>
<evidence type="ECO:0000313" key="15">
    <source>
        <dbReference type="Proteomes" id="UP000886595"/>
    </source>
</evidence>
<evidence type="ECO:0000256" key="7">
    <source>
        <dbReference type="ARBA" id="ARBA00022989"/>
    </source>
</evidence>
<keyword evidence="6 11" id="KW-0812">Transmembrane</keyword>
<feature type="transmembrane region" description="Helical" evidence="11">
    <location>
        <begin position="433"/>
        <end position="455"/>
    </location>
</feature>
<feature type="transmembrane region" description="Helical" evidence="11">
    <location>
        <begin position="476"/>
        <end position="498"/>
    </location>
</feature>
<dbReference type="CDD" id="cd14476">
    <property type="entry name" value="SPX_PHO1_like"/>
    <property type="match status" value="1"/>
</dbReference>
<evidence type="ECO:0000256" key="8">
    <source>
        <dbReference type="ARBA" id="ARBA00023136"/>
    </source>
</evidence>
<keyword evidence="3" id="KW-0813">Transport</keyword>
<evidence type="ECO:0000256" key="6">
    <source>
        <dbReference type="ARBA" id="ARBA00022692"/>
    </source>
</evidence>
<keyword evidence="4" id="KW-1003">Cell membrane</keyword>
<evidence type="ECO:0000256" key="3">
    <source>
        <dbReference type="ARBA" id="ARBA00022448"/>
    </source>
</evidence>
<evidence type="ECO:0000256" key="4">
    <source>
        <dbReference type="ARBA" id="ARBA00022475"/>
    </source>
</evidence>
<feature type="region of interest" description="Disordered" evidence="10">
    <location>
        <begin position="192"/>
        <end position="241"/>
    </location>
</feature>
<dbReference type="Pfam" id="PF03105">
    <property type="entry name" value="SPX"/>
    <property type="match status" value="1"/>
</dbReference>
<dbReference type="OrthoDB" id="9970435at2759"/>
<accession>A0A8X7Q0R9</accession>
<sequence length="700" mass="81103">MKFGKELSSQMVPEWQQAYISYDYLKNLLKEIIRLRLRTNPPPHPPPHQAVSGKGLSRKMTLYRAFSGLVQTQGKKRQISGQINPSLETDIEEGNAPILVSKSSNGIETMFLMTAEEGGEYELIFFRRLDEEFNRIEKFYKEKVEEVMNDAIMLNKQMDALIAFRVKVENPIGWGWEERTVEMTRLASDVATSTAAIAASSPSKTRTARMEPIHEGGSRKADQSKEYEDHGDERRSSLSKLAAGRPAPIEVLDHIKINNTKETPRSTIKGVLHSSSHEEIKFNRRNLREVEEKLKVAFVQFYQKLRLLKSYSFLNVLAFSKILKKYDKITSRNASKPYMKMVDNSYLGSSDELMKLIQRVEATFIKHFANGNRRKGMKILRPLMKRERHRLTFFTGFSAGCMFSLIVALVAIIRARNIFQEEGYKDYMNSVFPLYSLFGFIVLHMTMYAIDIYYWKRYRVNYAFIFGFKQGTELDYRQVLFVGFSIGAFALLCVLGNLDMQADPRTKSYQALTELLPLFLLGAMLLALVLPFNILYRSSRFFFLTCLCHFLAAPLYKVTLPDFFLGDQLTSQVQALRSIQFYICHYGWGDFKQRQNTCGRSEVYNIFIYVVAVIPYLSRLLQILNVVLRFAWLQTVLDFEIKFLHTQTVLVVVACLEIIRRGIWNFFRLENEHLNNVGKYRAFKSVPLPFSYDEDDDKDD</sequence>
<dbReference type="GO" id="GO:0016036">
    <property type="term" value="P:cellular response to phosphate starvation"/>
    <property type="evidence" value="ECO:0007669"/>
    <property type="project" value="TreeGrafter"/>
</dbReference>
<dbReference type="EMBL" id="JAAMPC010000014">
    <property type="protein sequence ID" value="KAG2261581.1"/>
    <property type="molecule type" value="Genomic_DNA"/>
</dbReference>
<keyword evidence="7 11" id="KW-1133">Transmembrane helix</keyword>
<evidence type="ECO:0000259" key="13">
    <source>
        <dbReference type="PROSITE" id="PS51382"/>
    </source>
</evidence>
<proteinExistence type="inferred from homology"/>
<dbReference type="PROSITE" id="PS51382">
    <property type="entry name" value="SPX"/>
    <property type="match status" value="1"/>
</dbReference>
<comment type="caution">
    <text evidence="14">The sequence shown here is derived from an EMBL/GenBank/DDBJ whole genome shotgun (WGS) entry which is preliminary data.</text>
</comment>
<keyword evidence="8 11" id="KW-0472">Membrane</keyword>
<dbReference type="GO" id="GO:0005886">
    <property type="term" value="C:plasma membrane"/>
    <property type="evidence" value="ECO:0007669"/>
    <property type="project" value="UniProtKB-SubCell"/>
</dbReference>
<dbReference type="AlphaFoldDB" id="A0A8X7Q0R9"/>
<dbReference type="InterPro" id="IPR004342">
    <property type="entry name" value="EXS_C"/>
</dbReference>
<organism evidence="14 15">
    <name type="scientific">Brassica carinata</name>
    <name type="common">Ethiopian mustard</name>
    <name type="synonym">Abyssinian cabbage</name>
    <dbReference type="NCBI Taxonomy" id="52824"/>
    <lineage>
        <taxon>Eukaryota</taxon>
        <taxon>Viridiplantae</taxon>
        <taxon>Streptophyta</taxon>
        <taxon>Embryophyta</taxon>
        <taxon>Tracheophyta</taxon>
        <taxon>Spermatophyta</taxon>
        <taxon>Magnoliopsida</taxon>
        <taxon>eudicotyledons</taxon>
        <taxon>Gunneridae</taxon>
        <taxon>Pentapetalae</taxon>
        <taxon>rosids</taxon>
        <taxon>malvids</taxon>
        <taxon>Brassicales</taxon>
        <taxon>Brassicaceae</taxon>
        <taxon>Brassiceae</taxon>
        <taxon>Brassica</taxon>
    </lineage>
</organism>
<dbReference type="InterPro" id="IPR004331">
    <property type="entry name" value="SPX_dom"/>
</dbReference>
<dbReference type="GO" id="GO:0000822">
    <property type="term" value="F:inositol hexakisphosphate binding"/>
    <property type="evidence" value="ECO:0007669"/>
    <property type="project" value="TreeGrafter"/>
</dbReference>
<dbReference type="GO" id="GO:0005802">
    <property type="term" value="C:trans-Golgi network"/>
    <property type="evidence" value="ECO:0007669"/>
    <property type="project" value="TreeGrafter"/>
</dbReference>
<keyword evidence="15" id="KW-1185">Reference proteome</keyword>
<evidence type="ECO:0000256" key="5">
    <source>
        <dbReference type="ARBA" id="ARBA00022592"/>
    </source>
</evidence>
<name>A0A8X7Q0R9_BRACI</name>
<dbReference type="PANTHER" id="PTHR10783">
    <property type="entry name" value="XENOTROPIC AND POLYTROPIC RETROVIRUS RECEPTOR 1-RELATED"/>
    <property type="match status" value="1"/>
</dbReference>
<feature type="transmembrane region" description="Helical" evidence="11">
    <location>
        <begin position="603"/>
        <end position="621"/>
    </location>
</feature>
<evidence type="ECO:0000256" key="2">
    <source>
        <dbReference type="ARBA" id="ARBA00009665"/>
    </source>
</evidence>
<feature type="compositionally biased region" description="Basic and acidic residues" evidence="10">
    <location>
        <begin position="208"/>
        <end position="236"/>
    </location>
</feature>
<evidence type="ECO:0000259" key="12">
    <source>
        <dbReference type="PROSITE" id="PS51380"/>
    </source>
</evidence>
<dbReference type="InterPro" id="IPR034092">
    <property type="entry name" value="PHO1_SPX"/>
</dbReference>
<gene>
    <name evidence="14" type="ORF">Bca52824_068660</name>
</gene>
<dbReference type="GO" id="GO:0006817">
    <property type="term" value="P:phosphate ion transport"/>
    <property type="evidence" value="ECO:0007669"/>
    <property type="project" value="UniProtKB-KW"/>
</dbReference>
<dbReference type="PROSITE" id="PS51380">
    <property type="entry name" value="EXS"/>
    <property type="match status" value="1"/>
</dbReference>
<feature type="transmembrane region" description="Helical" evidence="11">
    <location>
        <begin position="391"/>
        <end position="413"/>
    </location>
</feature>
<evidence type="ECO:0000313" key="14">
    <source>
        <dbReference type="EMBL" id="KAG2261581.1"/>
    </source>
</evidence>
<feature type="domain" description="SPX" evidence="13">
    <location>
        <begin position="1"/>
        <end position="340"/>
    </location>
</feature>
<evidence type="ECO:0000256" key="1">
    <source>
        <dbReference type="ARBA" id="ARBA00004651"/>
    </source>
</evidence>
<dbReference type="Pfam" id="PF03124">
    <property type="entry name" value="EXS"/>
    <property type="match status" value="1"/>
</dbReference>
<feature type="compositionally biased region" description="Low complexity" evidence="10">
    <location>
        <begin position="192"/>
        <end position="205"/>
    </location>
</feature>
<reference evidence="14 15" key="1">
    <citation type="submission" date="2020-02" db="EMBL/GenBank/DDBJ databases">
        <authorList>
            <person name="Ma Q."/>
            <person name="Huang Y."/>
            <person name="Song X."/>
            <person name="Pei D."/>
        </authorList>
    </citation>
    <scope>NUCLEOTIDE SEQUENCE [LARGE SCALE GENOMIC DNA]</scope>
    <source>
        <strain evidence="14">Sxm20200214</strain>
        <tissue evidence="14">Leaf</tissue>
    </source>
</reference>
<comment type="function">
    <text evidence="9">May transport inorganic phosphate (Pi).</text>
</comment>